<gene>
    <name evidence="2" type="ORF">S12H4_39939</name>
</gene>
<protein>
    <submittedName>
        <fullName evidence="2">Uncharacterized protein</fullName>
    </submittedName>
</protein>
<organism evidence="2">
    <name type="scientific">marine sediment metagenome</name>
    <dbReference type="NCBI Taxonomy" id="412755"/>
    <lineage>
        <taxon>unclassified sequences</taxon>
        <taxon>metagenomes</taxon>
        <taxon>ecological metagenomes</taxon>
    </lineage>
</organism>
<reference evidence="2" key="1">
    <citation type="journal article" date="2014" name="Front. Microbiol.">
        <title>High frequency of phylogenetically diverse reductive dehalogenase-homologous genes in deep subseafloor sedimentary metagenomes.</title>
        <authorList>
            <person name="Kawai M."/>
            <person name="Futagami T."/>
            <person name="Toyoda A."/>
            <person name="Takaki Y."/>
            <person name="Nishi S."/>
            <person name="Hori S."/>
            <person name="Arai W."/>
            <person name="Tsubouchi T."/>
            <person name="Morono Y."/>
            <person name="Uchiyama I."/>
            <person name="Ito T."/>
            <person name="Fujiyama A."/>
            <person name="Inagaki F."/>
            <person name="Takami H."/>
        </authorList>
    </citation>
    <scope>NUCLEOTIDE SEQUENCE</scope>
    <source>
        <strain evidence="2">Expedition CK06-06</strain>
    </source>
</reference>
<comment type="caution">
    <text evidence="2">The sequence shown here is derived from an EMBL/GenBank/DDBJ whole genome shotgun (WGS) entry which is preliminary data.</text>
</comment>
<evidence type="ECO:0000256" key="1">
    <source>
        <dbReference type="SAM" id="MobiDB-lite"/>
    </source>
</evidence>
<proteinExistence type="predicted"/>
<accession>X1UAL5</accession>
<feature type="region of interest" description="Disordered" evidence="1">
    <location>
        <begin position="21"/>
        <end position="68"/>
    </location>
</feature>
<feature type="compositionally biased region" description="Polar residues" evidence="1">
    <location>
        <begin position="48"/>
        <end position="59"/>
    </location>
</feature>
<dbReference type="EMBL" id="BARW01024192">
    <property type="protein sequence ID" value="GAI89389.1"/>
    <property type="molecule type" value="Genomic_DNA"/>
</dbReference>
<name>X1UAL5_9ZZZZ</name>
<evidence type="ECO:0000313" key="2">
    <source>
        <dbReference type="EMBL" id="GAI89389.1"/>
    </source>
</evidence>
<dbReference type="AlphaFoldDB" id="X1UAL5"/>
<sequence length="138" mass="15475">MERAGDVRDIQNVIEAEYHIITEEPSKGNDTGEPGLKLGEGKVGKTALASSETKTQKGSAQPMDEGETFTIDPTWLNESLKELKWSDDTCKTFLVSQYKVSPQGTLEDVIRRLTREQAEEFVKEIQDRTAKKQPGLFE</sequence>